<dbReference type="Proteomes" id="UP000184330">
    <property type="component" value="Unassembled WGS sequence"/>
</dbReference>
<protein>
    <submittedName>
        <fullName evidence="2">Uncharacterized protein</fullName>
    </submittedName>
</protein>
<feature type="region of interest" description="Disordered" evidence="1">
    <location>
        <begin position="1"/>
        <end position="121"/>
    </location>
</feature>
<dbReference type="EMBL" id="FJOG01000016">
    <property type="protein sequence ID" value="CZR60476.1"/>
    <property type="molecule type" value="Genomic_DNA"/>
</dbReference>
<reference evidence="2 3" key="1">
    <citation type="submission" date="2016-03" db="EMBL/GenBank/DDBJ databases">
        <authorList>
            <person name="Ploux O."/>
        </authorList>
    </citation>
    <scope>NUCLEOTIDE SEQUENCE [LARGE SCALE GENOMIC DNA]</scope>
    <source>
        <strain evidence="2 3">UAMH 11012</strain>
    </source>
</reference>
<organism evidence="2 3">
    <name type="scientific">Phialocephala subalpina</name>
    <dbReference type="NCBI Taxonomy" id="576137"/>
    <lineage>
        <taxon>Eukaryota</taxon>
        <taxon>Fungi</taxon>
        <taxon>Dikarya</taxon>
        <taxon>Ascomycota</taxon>
        <taxon>Pezizomycotina</taxon>
        <taxon>Leotiomycetes</taxon>
        <taxon>Helotiales</taxon>
        <taxon>Mollisiaceae</taxon>
        <taxon>Phialocephala</taxon>
        <taxon>Phialocephala fortinii species complex</taxon>
    </lineage>
</organism>
<keyword evidence="3" id="KW-1185">Reference proteome</keyword>
<feature type="compositionally biased region" description="Polar residues" evidence="1">
    <location>
        <begin position="59"/>
        <end position="73"/>
    </location>
</feature>
<evidence type="ECO:0000313" key="2">
    <source>
        <dbReference type="EMBL" id="CZR60476.1"/>
    </source>
</evidence>
<dbReference type="AlphaFoldDB" id="A0A1L7X615"/>
<sequence>MDGGAAIEDHHDERSDSEEDEIIEVHYRSDSERDPSADDGGEHDQEEAVVEVGSRCVKTPQTTQKAAEQNETGEQIIEAHNLSRANRKSRANYNDQAGFDDADGGEYKPKPPKRKRRSARGQATKEYVCFLNLPLGGSEAVSNLSGMVLDGRTPPLAATANSEHTLVTTETSDKPLVACLNSRKEGSDSWPFFL</sequence>
<name>A0A1L7X615_9HELO</name>
<evidence type="ECO:0000313" key="3">
    <source>
        <dbReference type="Proteomes" id="UP000184330"/>
    </source>
</evidence>
<feature type="compositionally biased region" description="Basic and acidic residues" evidence="1">
    <location>
        <begin position="23"/>
        <end position="43"/>
    </location>
</feature>
<feature type="compositionally biased region" description="Basic residues" evidence="1">
    <location>
        <begin position="110"/>
        <end position="119"/>
    </location>
</feature>
<gene>
    <name evidence="2" type="ORF">PAC_10372</name>
</gene>
<evidence type="ECO:0000256" key="1">
    <source>
        <dbReference type="SAM" id="MobiDB-lite"/>
    </source>
</evidence>
<proteinExistence type="predicted"/>
<accession>A0A1L7X615</accession>